<dbReference type="Proteomes" id="UP000789396">
    <property type="component" value="Unassembled WGS sequence"/>
</dbReference>
<gene>
    <name evidence="1" type="ORF">RFULGI_LOCUS8188</name>
</gene>
<protein>
    <submittedName>
        <fullName evidence="1">13329_t:CDS:1</fullName>
    </submittedName>
</protein>
<dbReference type="EMBL" id="CAJVPZ010012883">
    <property type="protein sequence ID" value="CAG8644053.1"/>
    <property type="molecule type" value="Genomic_DNA"/>
</dbReference>
<accession>A0A9N9DPK9</accession>
<evidence type="ECO:0000313" key="2">
    <source>
        <dbReference type="Proteomes" id="UP000789396"/>
    </source>
</evidence>
<comment type="caution">
    <text evidence="1">The sequence shown here is derived from an EMBL/GenBank/DDBJ whole genome shotgun (WGS) entry which is preliminary data.</text>
</comment>
<name>A0A9N9DPK9_9GLOM</name>
<feature type="non-terminal residue" evidence="1">
    <location>
        <position position="62"/>
    </location>
</feature>
<dbReference type="OrthoDB" id="10381815at2759"/>
<evidence type="ECO:0000313" key="1">
    <source>
        <dbReference type="EMBL" id="CAG8644053.1"/>
    </source>
</evidence>
<reference evidence="1" key="1">
    <citation type="submission" date="2021-06" db="EMBL/GenBank/DDBJ databases">
        <authorList>
            <person name="Kallberg Y."/>
            <person name="Tangrot J."/>
            <person name="Rosling A."/>
        </authorList>
    </citation>
    <scope>NUCLEOTIDE SEQUENCE</scope>
    <source>
        <strain evidence="1">IN212</strain>
    </source>
</reference>
<proteinExistence type="predicted"/>
<keyword evidence="2" id="KW-1185">Reference proteome</keyword>
<organism evidence="1 2">
    <name type="scientific">Racocetra fulgida</name>
    <dbReference type="NCBI Taxonomy" id="60492"/>
    <lineage>
        <taxon>Eukaryota</taxon>
        <taxon>Fungi</taxon>
        <taxon>Fungi incertae sedis</taxon>
        <taxon>Mucoromycota</taxon>
        <taxon>Glomeromycotina</taxon>
        <taxon>Glomeromycetes</taxon>
        <taxon>Diversisporales</taxon>
        <taxon>Gigasporaceae</taxon>
        <taxon>Racocetra</taxon>
    </lineage>
</organism>
<dbReference type="AlphaFoldDB" id="A0A9N9DPK9"/>
<sequence>MDEKDSDGQDHLRNRYFSAKELEEVCEAWIEKVDVFQEFVLERSQDLDAILIQVRLGTAEIE</sequence>